<sequence>MHNFHERSKCGRFLAQKNSSGQGGIRTRDLSITETAFYHYTTVSYSFLVCIISLEVVQAYECCRSCKVCALIGQYRLYTTTLRLA</sequence>
<dbReference type="EMBL" id="JAIWYP010000012">
    <property type="protein sequence ID" value="KAH3727713.1"/>
    <property type="molecule type" value="Genomic_DNA"/>
</dbReference>
<dbReference type="AlphaFoldDB" id="A0A9D4CLS2"/>
<reference evidence="1" key="2">
    <citation type="submission" date="2020-11" db="EMBL/GenBank/DDBJ databases">
        <authorList>
            <person name="McCartney M.A."/>
            <person name="Auch B."/>
            <person name="Kono T."/>
            <person name="Mallez S."/>
            <person name="Becker A."/>
            <person name="Gohl D.M."/>
            <person name="Silverstein K.A.T."/>
            <person name="Koren S."/>
            <person name="Bechman K.B."/>
            <person name="Herman A."/>
            <person name="Abrahante J.E."/>
            <person name="Garbe J."/>
        </authorList>
    </citation>
    <scope>NUCLEOTIDE SEQUENCE</scope>
    <source>
        <strain evidence="1">Duluth1</strain>
        <tissue evidence="1">Whole animal</tissue>
    </source>
</reference>
<dbReference type="Proteomes" id="UP000828390">
    <property type="component" value="Unassembled WGS sequence"/>
</dbReference>
<name>A0A9D4CLS2_DREPO</name>
<reference evidence="1" key="1">
    <citation type="journal article" date="2019" name="bioRxiv">
        <title>The Genome of the Zebra Mussel, Dreissena polymorpha: A Resource for Invasive Species Research.</title>
        <authorList>
            <person name="McCartney M.A."/>
            <person name="Auch B."/>
            <person name="Kono T."/>
            <person name="Mallez S."/>
            <person name="Zhang Y."/>
            <person name="Obille A."/>
            <person name="Becker A."/>
            <person name="Abrahante J.E."/>
            <person name="Garbe J."/>
            <person name="Badalamenti J.P."/>
            <person name="Herman A."/>
            <person name="Mangelson H."/>
            <person name="Liachko I."/>
            <person name="Sullivan S."/>
            <person name="Sone E.D."/>
            <person name="Koren S."/>
            <person name="Silverstein K.A.T."/>
            <person name="Beckman K.B."/>
            <person name="Gohl D.M."/>
        </authorList>
    </citation>
    <scope>NUCLEOTIDE SEQUENCE</scope>
    <source>
        <strain evidence="1">Duluth1</strain>
        <tissue evidence="1">Whole animal</tissue>
    </source>
</reference>
<organism evidence="1 2">
    <name type="scientific">Dreissena polymorpha</name>
    <name type="common">Zebra mussel</name>
    <name type="synonym">Mytilus polymorpha</name>
    <dbReference type="NCBI Taxonomy" id="45954"/>
    <lineage>
        <taxon>Eukaryota</taxon>
        <taxon>Metazoa</taxon>
        <taxon>Spiralia</taxon>
        <taxon>Lophotrochozoa</taxon>
        <taxon>Mollusca</taxon>
        <taxon>Bivalvia</taxon>
        <taxon>Autobranchia</taxon>
        <taxon>Heteroconchia</taxon>
        <taxon>Euheterodonta</taxon>
        <taxon>Imparidentia</taxon>
        <taxon>Neoheterodontei</taxon>
        <taxon>Myida</taxon>
        <taxon>Dreissenoidea</taxon>
        <taxon>Dreissenidae</taxon>
        <taxon>Dreissena</taxon>
    </lineage>
</organism>
<evidence type="ECO:0000313" key="1">
    <source>
        <dbReference type="EMBL" id="KAH3727713.1"/>
    </source>
</evidence>
<comment type="caution">
    <text evidence="1">The sequence shown here is derived from an EMBL/GenBank/DDBJ whole genome shotgun (WGS) entry which is preliminary data.</text>
</comment>
<proteinExistence type="predicted"/>
<accession>A0A9D4CLS2</accession>
<protein>
    <submittedName>
        <fullName evidence="1">Uncharacterized protein</fullName>
    </submittedName>
</protein>
<evidence type="ECO:0000313" key="2">
    <source>
        <dbReference type="Proteomes" id="UP000828390"/>
    </source>
</evidence>
<keyword evidence="2" id="KW-1185">Reference proteome</keyword>
<gene>
    <name evidence="1" type="ORF">DPMN_053656</name>
</gene>